<keyword evidence="3" id="KW-0064">Aspartyl protease</keyword>
<keyword evidence="1" id="KW-0645">Protease</keyword>
<dbReference type="GO" id="GO:0004190">
    <property type="term" value="F:aspartic-type endopeptidase activity"/>
    <property type="evidence" value="ECO:0007669"/>
    <property type="project" value="UniProtKB-KW"/>
</dbReference>
<dbReference type="SUPFAM" id="SSF53098">
    <property type="entry name" value="Ribonuclease H-like"/>
    <property type="match status" value="1"/>
</dbReference>
<dbReference type="PROSITE" id="PS50158">
    <property type="entry name" value="ZF_CCHC"/>
    <property type="match status" value="1"/>
</dbReference>
<keyword evidence="10" id="KW-1185">Reference proteome</keyword>
<dbReference type="Pfam" id="PF07727">
    <property type="entry name" value="RVT_2"/>
    <property type="match status" value="1"/>
</dbReference>
<evidence type="ECO:0000256" key="2">
    <source>
        <dbReference type="ARBA" id="ARBA00022723"/>
    </source>
</evidence>
<dbReference type="PANTHER" id="PTHR42648:SF18">
    <property type="entry name" value="RETROTRANSPOSON, UNCLASSIFIED-LIKE PROTEIN"/>
    <property type="match status" value="1"/>
</dbReference>
<evidence type="ECO:0000256" key="1">
    <source>
        <dbReference type="ARBA" id="ARBA00022670"/>
    </source>
</evidence>
<sequence length="1079" mass="122834">MTMENFLRSKELWQLVEDGIPTLGATPTEAQRRSVAEAQLKDLKVKNFLFQAIDREILETMLDKSTSQAIWRSMQQKYQGSMRVKRAQLQALRREFELLAMKDGEKVDSYLGRTLSVVNKMKSNGEVMDSSTVVSKILRSLTTKFNYVVCSIEESNDLNTLSLDELHGSLLVHEQRMQSSQPEEQVLKVTHDDREGAGRGRGRGNRGRGRGRGRQPFNKALIECFQCHKLGHFQYECPGVEKRAHYTTFEEATEVEDEILLVAYEEVTHVVQMEDWFLDSGCSNHMTGNKLWFTEIHEEGLHKTVKLGNDTTLEVAAKGNIRVQINNIAHVISDVYYVPELKTNLLSLGQLQEKGLTILIQHGACKIFHPDRGLIIHTTMRGDRMFYLSASMFPQHSRCFQVEDISEKEMQLWHRRFGHLNFRGLNTLAQEQMVIGLPSLKISTVVCTTCLVGKQHRDTIPKLSSWRASTKLQLVHANVCGPISPASNSGKRYILSFVDDYSRKTWVYFLHEKSETFNTFKSFKACVEKEVGTHIVCLRTDRGGEFTSKEFSNFCTHQGISRQLTAAYTPQQNGVAERKNRTIMNAVRAVLHEKQVSKSFWPEVVRWCVHIQNRSPTTAIDHGTLEEVWSGIKPRVDYFRTFGCVAHVHIPDQRRSKLDDKSHTCVLLGVSDEAKAYKLFDPISKKVIVSRDVVFEEDKGWNWHKGTTESTPLALDMEGQDEEGSDDVDSTPQLVATRGSNNNSEPPEPVSNSESIVPPVEGRATRTQRQPLWMTDYETNLFAEEESLLAMLTTNSEDPQTFEEASTSQKWKEAMDTEMKAIERNNTWDLVDPPEGVLPIGVKWVFKTKLNERGQVEKYKARLVAKGYAQKFGINYTEVFALVARLDTVRVLLAVAAQNAWEVFQLDVKSAFLHGEIQEEIYVHQPAGFIKKGKEGQVYKLRKALYGLKQAPRAWYSRIEAYFAKERFARCSSEHTLFTKHIRGNILIVSLYVDDLIFTGNIRAKVMSLIPAGQLLRGRLLRVASIVPWRRLGGPSHCRIMALGLLRPDYSVIAFGLMVSARSNKMHLQLLIKKIVKNQ</sequence>
<protein>
    <submittedName>
        <fullName evidence="9">Retrovirus-related Pol polyprotein from transposon TNT 1-94</fullName>
        <ecNumber evidence="9">1.2.1.27</ecNumber>
    </submittedName>
</protein>
<dbReference type="Pfam" id="PF13976">
    <property type="entry name" value="gag_pre-integrs"/>
    <property type="match status" value="1"/>
</dbReference>
<dbReference type="Pfam" id="PF14223">
    <property type="entry name" value="Retrotran_gag_2"/>
    <property type="match status" value="1"/>
</dbReference>
<feature type="region of interest" description="Disordered" evidence="6">
    <location>
        <begin position="191"/>
        <end position="214"/>
    </location>
</feature>
<dbReference type="InterPro" id="IPR012337">
    <property type="entry name" value="RNaseH-like_sf"/>
</dbReference>
<dbReference type="GO" id="GO:0008270">
    <property type="term" value="F:zinc ion binding"/>
    <property type="evidence" value="ECO:0007669"/>
    <property type="project" value="UniProtKB-KW"/>
</dbReference>
<dbReference type="GO" id="GO:0006508">
    <property type="term" value="P:proteolysis"/>
    <property type="evidence" value="ECO:0007669"/>
    <property type="project" value="UniProtKB-KW"/>
</dbReference>
<dbReference type="InterPro" id="IPR036875">
    <property type="entry name" value="Znf_CCHC_sf"/>
</dbReference>
<organism evidence="9 10">
    <name type="scientific">Cajanus cajan</name>
    <name type="common">Pigeon pea</name>
    <name type="synonym">Cajanus indicus</name>
    <dbReference type="NCBI Taxonomy" id="3821"/>
    <lineage>
        <taxon>Eukaryota</taxon>
        <taxon>Viridiplantae</taxon>
        <taxon>Streptophyta</taxon>
        <taxon>Embryophyta</taxon>
        <taxon>Tracheophyta</taxon>
        <taxon>Spermatophyta</taxon>
        <taxon>Magnoliopsida</taxon>
        <taxon>eudicotyledons</taxon>
        <taxon>Gunneridae</taxon>
        <taxon>Pentapetalae</taxon>
        <taxon>rosids</taxon>
        <taxon>fabids</taxon>
        <taxon>Fabales</taxon>
        <taxon>Fabaceae</taxon>
        <taxon>Papilionoideae</taxon>
        <taxon>50 kb inversion clade</taxon>
        <taxon>NPAAA clade</taxon>
        <taxon>indigoferoid/millettioid clade</taxon>
        <taxon>Phaseoleae</taxon>
        <taxon>Cajanus</taxon>
    </lineage>
</organism>
<keyword evidence="9" id="KW-0560">Oxidoreductase</keyword>
<evidence type="ECO:0000256" key="6">
    <source>
        <dbReference type="SAM" id="MobiDB-lite"/>
    </source>
</evidence>
<keyword evidence="5" id="KW-0862">Zinc</keyword>
<gene>
    <name evidence="9" type="ORF">KK1_041787</name>
</gene>
<dbReference type="InterPro" id="IPR057670">
    <property type="entry name" value="SH3_retrovirus"/>
</dbReference>
<evidence type="ECO:0000256" key="5">
    <source>
        <dbReference type="PROSITE-ProRule" id="PRU00047"/>
    </source>
</evidence>
<keyword evidence="4" id="KW-0378">Hydrolase</keyword>
<dbReference type="InterPro" id="IPR025724">
    <property type="entry name" value="GAG-pre-integrase_dom"/>
</dbReference>
<evidence type="ECO:0000256" key="4">
    <source>
        <dbReference type="ARBA" id="ARBA00022801"/>
    </source>
</evidence>
<dbReference type="InterPro" id="IPR001584">
    <property type="entry name" value="Integrase_cat-core"/>
</dbReference>
<feature type="compositionally biased region" description="Basic residues" evidence="6">
    <location>
        <begin position="200"/>
        <end position="213"/>
    </location>
</feature>
<dbReference type="InterPro" id="IPR013103">
    <property type="entry name" value="RVT_2"/>
</dbReference>
<dbReference type="EC" id="1.2.1.27" evidence="9"/>
<keyword evidence="2" id="KW-0479">Metal-binding</keyword>
<dbReference type="PROSITE" id="PS50994">
    <property type="entry name" value="INTEGRASE"/>
    <property type="match status" value="1"/>
</dbReference>
<feature type="domain" description="Integrase catalytic" evidence="8">
    <location>
        <begin position="457"/>
        <end position="642"/>
    </location>
</feature>
<feature type="compositionally biased region" description="Low complexity" evidence="6">
    <location>
        <begin position="740"/>
        <end position="761"/>
    </location>
</feature>
<dbReference type="InterPro" id="IPR001878">
    <property type="entry name" value="Znf_CCHC"/>
</dbReference>
<feature type="domain" description="CCHC-type" evidence="7">
    <location>
        <begin position="224"/>
        <end position="238"/>
    </location>
</feature>
<dbReference type="EMBL" id="KQ484144">
    <property type="protein sequence ID" value="KYP37051.1"/>
    <property type="molecule type" value="Genomic_DNA"/>
</dbReference>
<evidence type="ECO:0000259" key="8">
    <source>
        <dbReference type="PROSITE" id="PS50994"/>
    </source>
</evidence>
<dbReference type="Gene3D" id="3.30.420.10">
    <property type="entry name" value="Ribonuclease H-like superfamily/Ribonuclease H"/>
    <property type="match status" value="1"/>
</dbReference>
<dbReference type="AlphaFoldDB" id="A0A151R3B6"/>
<dbReference type="InterPro" id="IPR039537">
    <property type="entry name" value="Retrotran_Ty1/copia-like"/>
</dbReference>
<dbReference type="SUPFAM" id="SSF56672">
    <property type="entry name" value="DNA/RNA polymerases"/>
    <property type="match status" value="1"/>
</dbReference>
<keyword evidence="5" id="KW-0863">Zinc-finger</keyword>
<dbReference type="OMA" id="WGEAINT"/>
<feature type="compositionally biased region" description="Acidic residues" evidence="6">
    <location>
        <begin position="718"/>
        <end position="729"/>
    </location>
</feature>
<dbReference type="InterPro" id="IPR054722">
    <property type="entry name" value="PolX-like_BBD"/>
</dbReference>
<dbReference type="Pfam" id="PF00665">
    <property type="entry name" value="rve"/>
    <property type="match status" value="1"/>
</dbReference>
<dbReference type="Gramene" id="C.cajan_41141.t">
    <property type="protein sequence ID" value="C.cajan_41141.t.cds1"/>
    <property type="gene ID" value="C.cajan_41141"/>
</dbReference>
<evidence type="ECO:0000259" key="7">
    <source>
        <dbReference type="PROSITE" id="PS50158"/>
    </source>
</evidence>
<accession>A0A151R3B6</accession>
<name>A0A151R3B6_CAJCA</name>
<proteinExistence type="predicted"/>
<dbReference type="PANTHER" id="PTHR42648">
    <property type="entry name" value="TRANSPOSASE, PUTATIVE-RELATED"/>
    <property type="match status" value="1"/>
</dbReference>
<evidence type="ECO:0000313" key="10">
    <source>
        <dbReference type="Proteomes" id="UP000075243"/>
    </source>
</evidence>
<dbReference type="InterPro" id="IPR036397">
    <property type="entry name" value="RNaseH_sf"/>
</dbReference>
<dbReference type="Proteomes" id="UP000075243">
    <property type="component" value="Unassembled WGS sequence"/>
</dbReference>
<dbReference type="GO" id="GO:0004491">
    <property type="term" value="F:methylmalonate-semialdehyde dehydrogenase (acylating, NAD) activity"/>
    <property type="evidence" value="ECO:0007669"/>
    <property type="project" value="UniProtKB-EC"/>
</dbReference>
<dbReference type="SUPFAM" id="SSF57756">
    <property type="entry name" value="Retrovirus zinc finger-like domains"/>
    <property type="match status" value="1"/>
</dbReference>
<evidence type="ECO:0000256" key="3">
    <source>
        <dbReference type="ARBA" id="ARBA00022750"/>
    </source>
</evidence>
<dbReference type="InterPro" id="IPR043502">
    <property type="entry name" value="DNA/RNA_pol_sf"/>
</dbReference>
<feature type="region of interest" description="Disordered" evidence="6">
    <location>
        <begin position="718"/>
        <end position="769"/>
    </location>
</feature>
<reference evidence="9" key="1">
    <citation type="journal article" date="2012" name="Nat. Biotechnol.">
        <title>Draft genome sequence of pigeonpea (Cajanus cajan), an orphan legume crop of resource-poor farmers.</title>
        <authorList>
            <person name="Varshney R.K."/>
            <person name="Chen W."/>
            <person name="Li Y."/>
            <person name="Bharti A.K."/>
            <person name="Saxena R.K."/>
            <person name="Schlueter J.A."/>
            <person name="Donoghue M.T."/>
            <person name="Azam S."/>
            <person name="Fan G."/>
            <person name="Whaley A.M."/>
            <person name="Farmer A.D."/>
            <person name="Sheridan J."/>
            <person name="Iwata A."/>
            <person name="Tuteja R."/>
            <person name="Penmetsa R.V."/>
            <person name="Wu W."/>
            <person name="Upadhyaya H.D."/>
            <person name="Yang S.P."/>
            <person name="Shah T."/>
            <person name="Saxena K.B."/>
            <person name="Michael T."/>
            <person name="McCombie W.R."/>
            <person name="Yang B."/>
            <person name="Zhang G."/>
            <person name="Yang H."/>
            <person name="Wang J."/>
            <person name="Spillane C."/>
            <person name="Cook D.R."/>
            <person name="May G.D."/>
            <person name="Xu X."/>
            <person name="Jackson S.A."/>
        </authorList>
    </citation>
    <scope>NUCLEOTIDE SEQUENCE [LARGE SCALE GENOMIC DNA]</scope>
</reference>
<dbReference type="Pfam" id="PF22936">
    <property type="entry name" value="Pol_BBD"/>
    <property type="match status" value="1"/>
</dbReference>
<dbReference type="GO" id="GO:0015074">
    <property type="term" value="P:DNA integration"/>
    <property type="evidence" value="ECO:0007669"/>
    <property type="project" value="InterPro"/>
</dbReference>
<dbReference type="Pfam" id="PF25597">
    <property type="entry name" value="SH3_retrovirus"/>
    <property type="match status" value="1"/>
</dbReference>
<dbReference type="GO" id="GO:0003676">
    <property type="term" value="F:nucleic acid binding"/>
    <property type="evidence" value="ECO:0007669"/>
    <property type="project" value="InterPro"/>
</dbReference>
<evidence type="ECO:0000313" key="9">
    <source>
        <dbReference type="EMBL" id="KYP37051.1"/>
    </source>
</evidence>